<evidence type="ECO:0000256" key="3">
    <source>
        <dbReference type="ARBA" id="ARBA00022475"/>
    </source>
</evidence>
<feature type="transmembrane region" description="Helical" evidence="7">
    <location>
        <begin position="14"/>
        <end position="37"/>
    </location>
</feature>
<dbReference type="Proteomes" id="UP000293142">
    <property type="component" value="Unassembled WGS sequence"/>
</dbReference>
<dbReference type="Gene3D" id="1.10.3720.10">
    <property type="entry name" value="MetI-like"/>
    <property type="match status" value="1"/>
</dbReference>
<gene>
    <name evidence="9" type="ORF">EYB31_26975</name>
</gene>
<keyword evidence="2 7" id="KW-0813">Transport</keyword>
<dbReference type="GO" id="GO:0055085">
    <property type="term" value="P:transmembrane transport"/>
    <property type="evidence" value="ECO:0007669"/>
    <property type="project" value="InterPro"/>
</dbReference>
<dbReference type="PANTHER" id="PTHR43744">
    <property type="entry name" value="ABC TRANSPORTER PERMEASE PROTEIN MG189-RELATED-RELATED"/>
    <property type="match status" value="1"/>
</dbReference>
<dbReference type="InterPro" id="IPR000515">
    <property type="entry name" value="MetI-like"/>
</dbReference>
<evidence type="ECO:0000256" key="5">
    <source>
        <dbReference type="ARBA" id="ARBA00022989"/>
    </source>
</evidence>
<sequence length="283" mass="32052">MGIKITGKRNGTDVFLWLAARIFLLLCAVVWLFPFYWGITGSFKTEQAWFAIPPQLFPHDMSFHNYVELFGKTKMDRWFLNSLVVSLGTMTLVCALSCMAGYAFAKLEFRGRNAIFYFMISMMMLPKYVLLVPLFRLIRDLGWFDTYMGLIVPEAAVPFGIFLIRQFMAGIPKELMESARLDGCNEWSAFWRIVIPLSAPAIAALAIFEFVKSWNDYVWQLIIISSDAMKTMPLGVAGLQQENMVQYGKMLAGATLSALPMILVFIAFQKFFTRGITVGAVKG</sequence>
<dbReference type="GO" id="GO:0005886">
    <property type="term" value="C:plasma membrane"/>
    <property type="evidence" value="ECO:0007669"/>
    <property type="project" value="UniProtKB-SubCell"/>
</dbReference>
<feature type="transmembrane region" description="Helical" evidence="7">
    <location>
        <begin position="217"/>
        <end position="239"/>
    </location>
</feature>
<feature type="transmembrane region" description="Helical" evidence="7">
    <location>
        <begin position="78"/>
        <end position="102"/>
    </location>
</feature>
<dbReference type="CDD" id="cd06261">
    <property type="entry name" value="TM_PBP2"/>
    <property type="match status" value="1"/>
</dbReference>
<keyword evidence="10" id="KW-1185">Reference proteome</keyword>
<evidence type="ECO:0000256" key="6">
    <source>
        <dbReference type="ARBA" id="ARBA00023136"/>
    </source>
</evidence>
<feature type="transmembrane region" description="Helical" evidence="7">
    <location>
        <begin position="114"/>
        <end position="135"/>
    </location>
</feature>
<dbReference type="EMBL" id="SIRE01000021">
    <property type="protein sequence ID" value="TBL73323.1"/>
    <property type="molecule type" value="Genomic_DNA"/>
</dbReference>
<dbReference type="AlphaFoldDB" id="A0A4Q9DMB5"/>
<evidence type="ECO:0000313" key="10">
    <source>
        <dbReference type="Proteomes" id="UP000293142"/>
    </source>
</evidence>
<proteinExistence type="inferred from homology"/>
<dbReference type="RefSeq" id="WP_131016558.1">
    <property type="nucleotide sequence ID" value="NZ_SIRE01000021.1"/>
</dbReference>
<accession>A0A4Q9DMB5</accession>
<comment type="subcellular location">
    <subcellularLocation>
        <location evidence="1 7">Cell membrane</location>
        <topology evidence="1 7">Multi-pass membrane protein</topology>
    </subcellularLocation>
</comment>
<evidence type="ECO:0000256" key="7">
    <source>
        <dbReference type="RuleBase" id="RU363032"/>
    </source>
</evidence>
<feature type="transmembrane region" description="Helical" evidence="7">
    <location>
        <begin position="147"/>
        <end position="168"/>
    </location>
</feature>
<dbReference type="SUPFAM" id="SSF161098">
    <property type="entry name" value="MetI-like"/>
    <property type="match status" value="1"/>
</dbReference>
<keyword evidence="5 7" id="KW-1133">Transmembrane helix</keyword>
<evidence type="ECO:0000259" key="8">
    <source>
        <dbReference type="PROSITE" id="PS50928"/>
    </source>
</evidence>
<evidence type="ECO:0000256" key="2">
    <source>
        <dbReference type="ARBA" id="ARBA00022448"/>
    </source>
</evidence>
<keyword evidence="3" id="KW-1003">Cell membrane</keyword>
<dbReference type="OrthoDB" id="9771544at2"/>
<name>A0A4Q9DMB5_9BACL</name>
<comment type="caution">
    <text evidence="9">The sequence shown here is derived from an EMBL/GenBank/DDBJ whole genome shotgun (WGS) entry which is preliminary data.</text>
</comment>
<dbReference type="InterPro" id="IPR035906">
    <property type="entry name" value="MetI-like_sf"/>
</dbReference>
<dbReference type="PANTHER" id="PTHR43744:SF12">
    <property type="entry name" value="ABC TRANSPORTER PERMEASE PROTEIN MG189-RELATED"/>
    <property type="match status" value="1"/>
</dbReference>
<reference evidence="9 10" key="1">
    <citation type="submission" date="2019-02" db="EMBL/GenBank/DDBJ databases">
        <title>Paenibacillus sp. nov., isolated from surface-sterilized tissue of Thalictrum simplex L.</title>
        <authorList>
            <person name="Tuo L."/>
        </authorList>
    </citation>
    <scope>NUCLEOTIDE SEQUENCE [LARGE SCALE GENOMIC DNA]</scope>
    <source>
        <strain evidence="9 10">N2SHLJ1</strain>
    </source>
</reference>
<feature type="transmembrane region" description="Helical" evidence="7">
    <location>
        <begin position="189"/>
        <end position="211"/>
    </location>
</feature>
<dbReference type="PROSITE" id="PS50928">
    <property type="entry name" value="ABC_TM1"/>
    <property type="match status" value="1"/>
</dbReference>
<organism evidence="9 10">
    <name type="scientific">Paenibacillus thalictri</name>
    <dbReference type="NCBI Taxonomy" id="2527873"/>
    <lineage>
        <taxon>Bacteria</taxon>
        <taxon>Bacillati</taxon>
        <taxon>Bacillota</taxon>
        <taxon>Bacilli</taxon>
        <taxon>Bacillales</taxon>
        <taxon>Paenibacillaceae</taxon>
        <taxon>Paenibacillus</taxon>
    </lineage>
</organism>
<keyword evidence="4 7" id="KW-0812">Transmembrane</keyword>
<evidence type="ECO:0000256" key="4">
    <source>
        <dbReference type="ARBA" id="ARBA00022692"/>
    </source>
</evidence>
<keyword evidence="6 7" id="KW-0472">Membrane</keyword>
<evidence type="ECO:0000313" key="9">
    <source>
        <dbReference type="EMBL" id="TBL73323.1"/>
    </source>
</evidence>
<feature type="transmembrane region" description="Helical" evidence="7">
    <location>
        <begin position="251"/>
        <end position="272"/>
    </location>
</feature>
<dbReference type="Pfam" id="PF00528">
    <property type="entry name" value="BPD_transp_1"/>
    <property type="match status" value="1"/>
</dbReference>
<feature type="domain" description="ABC transmembrane type-1" evidence="8">
    <location>
        <begin position="79"/>
        <end position="268"/>
    </location>
</feature>
<comment type="similarity">
    <text evidence="7">Belongs to the binding-protein-dependent transport system permease family.</text>
</comment>
<protein>
    <submittedName>
        <fullName evidence="9">Carbohydrate ABC transporter permease</fullName>
    </submittedName>
</protein>
<evidence type="ECO:0000256" key="1">
    <source>
        <dbReference type="ARBA" id="ARBA00004651"/>
    </source>
</evidence>